<dbReference type="InterPro" id="IPR007848">
    <property type="entry name" value="Small_mtfrase_dom"/>
</dbReference>
<dbReference type="InterPro" id="IPR029063">
    <property type="entry name" value="SAM-dependent_MTases_sf"/>
</dbReference>
<organism evidence="7 8">
    <name type="scientific">Nocardioides aestuarii</name>
    <dbReference type="NCBI Taxonomy" id="252231"/>
    <lineage>
        <taxon>Bacteria</taxon>
        <taxon>Bacillati</taxon>
        <taxon>Actinomycetota</taxon>
        <taxon>Actinomycetes</taxon>
        <taxon>Propionibacteriales</taxon>
        <taxon>Nocardioidaceae</taxon>
        <taxon>Nocardioides</taxon>
    </lineage>
</organism>
<reference evidence="8" key="1">
    <citation type="journal article" date="2019" name="Int. J. Syst. Evol. Microbiol.">
        <title>The Global Catalogue of Microorganisms (GCM) 10K type strain sequencing project: providing services to taxonomists for standard genome sequencing and annotation.</title>
        <authorList>
            <consortium name="The Broad Institute Genomics Platform"/>
            <consortium name="The Broad Institute Genome Sequencing Center for Infectious Disease"/>
            <person name="Wu L."/>
            <person name="Ma J."/>
        </authorList>
    </citation>
    <scope>NUCLEOTIDE SEQUENCE [LARGE SCALE GENOMIC DNA]</scope>
    <source>
        <strain evidence="8">CGMCC 1.12477</strain>
    </source>
</reference>
<feature type="domain" description="Methyltransferase small" evidence="6">
    <location>
        <begin position="79"/>
        <end position="153"/>
    </location>
</feature>
<protein>
    <recommendedName>
        <fullName evidence="1">peptide chain release factor N(5)-glutamine methyltransferase</fullName>
        <ecNumber evidence="1">2.1.1.297</ecNumber>
    </recommendedName>
</protein>
<evidence type="ECO:0000256" key="4">
    <source>
        <dbReference type="ARBA" id="ARBA00022691"/>
    </source>
</evidence>
<evidence type="ECO:0000313" key="7">
    <source>
        <dbReference type="EMBL" id="MFD1946300.1"/>
    </source>
</evidence>
<evidence type="ECO:0000256" key="3">
    <source>
        <dbReference type="ARBA" id="ARBA00022679"/>
    </source>
</evidence>
<accession>A0ABW4TK16</accession>
<proteinExistence type="predicted"/>
<dbReference type="Proteomes" id="UP001597351">
    <property type="component" value="Unassembled WGS sequence"/>
</dbReference>
<dbReference type="EC" id="2.1.1.297" evidence="1"/>
<sequence length="240" mass="24980">MTEAASGAVLDALVGRRVAGEPLEHLLGWAAFDGLRVVVTPGVFVPRVRSELLVATVVRLICARPDPGSEHESTGLPRPRVLDLCCGSGAVGAAVAARLPASEVWASDVDPVAVACARRNLDADRVVEGDLYDGLPPDLHGSFDVVVVNAPYVPTDAISSMPPEARDHEPLHALDGGPDGVDLHRRVAAGVGGWLRPGGRLVIETSRGQSALTVAACEAAGLAAYVVRDEERDATAVVTR</sequence>
<comment type="caution">
    <text evidence="7">The sequence shown here is derived from an EMBL/GenBank/DDBJ whole genome shotgun (WGS) entry which is preliminary data.</text>
</comment>
<dbReference type="InterPro" id="IPR004556">
    <property type="entry name" value="HemK-like"/>
</dbReference>
<dbReference type="PANTHER" id="PTHR18895:SF74">
    <property type="entry name" value="MTRF1L RELEASE FACTOR GLUTAMINE METHYLTRANSFERASE"/>
    <property type="match status" value="1"/>
</dbReference>
<dbReference type="InterPro" id="IPR022446">
    <property type="entry name" value="MeTrfrase_put"/>
</dbReference>
<dbReference type="PANTHER" id="PTHR18895">
    <property type="entry name" value="HEMK METHYLTRANSFERASE"/>
    <property type="match status" value="1"/>
</dbReference>
<dbReference type="Pfam" id="PF05175">
    <property type="entry name" value="MTS"/>
    <property type="match status" value="1"/>
</dbReference>
<dbReference type="InterPro" id="IPR050320">
    <property type="entry name" value="N5-glutamine_MTase"/>
</dbReference>
<evidence type="ECO:0000313" key="8">
    <source>
        <dbReference type="Proteomes" id="UP001597351"/>
    </source>
</evidence>
<dbReference type="SUPFAM" id="SSF53335">
    <property type="entry name" value="S-adenosyl-L-methionine-dependent methyltransferases"/>
    <property type="match status" value="1"/>
</dbReference>
<evidence type="ECO:0000256" key="2">
    <source>
        <dbReference type="ARBA" id="ARBA00022603"/>
    </source>
</evidence>
<keyword evidence="4" id="KW-0949">S-adenosyl-L-methionine</keyword>
<dbReference type="NCBIfam" id="TIGR00536">
    <property type="entry name" value="hemK_fam"/>
    <property type="match status" value="1"/>
</dbReference>
<evidence type="ECO:0000256" key="5">
    <source>
        <dbReference type="ARBA" id="ARBA00048391"/>
    </source>
</evidence>
<comment type="catalytic activity">
    <reaction evidence="5">
        <text>L-glutaminyl-[peptide chain release factor] + S-adenosyl-L-methionine = N(5)-methyl-L-glutaminyl-[peptide chain release factor] + S-adenosyl-L-homocysteine + H(+)</text>
        <dbReference type="Rhea" id="RHEA:42896"/>
        <dbReference type="Rhea" id="RHEA-COMP:10271"/>
        <dbReference type="Rhea" id="RHEA-COMP:10272"/>
        <dbReference type="ChEBI" id="CHEBI:15378"/>
        <dbReference type="ChEBI" id="CHEBI:30011"/>
        <dbReference type="ChEBI" id="CHEBI:57856"/>
        <dbReference type="ChEBI" id="CHEBI:59789"/>
        <dbReference type="ChEBI" id="CHEBI:61891"/>
        <dbReference type="EC" id="2.1.1.297"/>
    </reaction>
</comment>
<keyword evidence="3" id="KW-0808">Transferase</keyword>
<dbReference type="NCBIfam" id="TIGR03704">
    <property type="entry name" value="PrmC_rel_meth"/>
    <property type="match status" value="1"/>
</dbReference>
<keyword evidence="8" id="KW-1185">Reference proteome</keyword>
<dbReference type="RefSeq" id="WP_343920890.1">
    <property type="nucleotide sequence ID" value="NZ_BAAAJT010000002.1"/>
</dbReference>
<dbReference type="CDD" id="cd02440">
    <property type="entry name" value="AdoMet_MTases"/>
    <property type="match status" value="1"/>
</dbReference>
<dbReference type="Gene3D" id="3.40.50.150">
    <property type="entry name" value="Vaccinia Virus protein VP39"/>
    <property type="match status" value="1"/>
</dbReference>
<keyword evidence="2" id="KW-0489">Methyltransferase</keyword>
<gene>
    <name evidence="7" type="ORF">ACFSDE_05810</name>
</gene>
<dbReference type="EMBL" id="JBHUGD010000003">
    <property type="protein sequence ID" value="MFD1946300.1"/>
    <property type="molecule type" value="Genomic_DNA"/>
</dbReference>
<evidence type="ECO:0000259" key="6">
    <source>
        <dbReference type="Pfam" id="PF05175"/>
    </source>
</evidence>
<name>A0ABW4TK16_9ACTN</name>
<evidence type="ECO:0000256" key="1">
    <source>
        <dbReference type="ARBA" id="ARBA00012771"/>
    </source>
</evidence>